<dbReference type="InterPro" id="IPR007331">
    <property type="entry name" value="Htaa"/>
</dbReference>
<keyword evidence="3" id="KW-0732">Signal</keyword>
<keyword evidence="6" id="KW-1185">Reference proteome</keyword>
<keyword evidence="2" id="KW-0472">Membrane</keyword>
<evidence type="ECO:0000256" key="3">
    <source>
        <dbReference type="SAM" id="SignalP"/>
    </source>
</evidence>
<feature type="compositionally biased region" description="Polar residues" evidence="1">
    <location>
        <begin position="559"/>
        <end position="571"/>
    </location>
</feature>
<dbReference type="Pfam" id="PF04213">
    <property type="entry name" value="HtaA"/>
    <property type="match status" value="1"/>
</dbReference>
<evidence type="ECO:0000313" key="5">
    <source>
        <dbReference type="EMBL" id="UOQ59883.1"/>
    </source>
</evidence>
<dbReference type="RefSeq" id="WP_244685133.1">
    <property type="nucleotide sequence ID" value="NZ_CP095043.1"/>
</dbReference>
<feature type="domain" description="Htaa" evidence="4">
    <location>
        <begin position="52"/>
        <end position="183"/>
    </location>
</feature>
<feature type="chain" id="PRO_5046171693" evidence="3">
    <location>
        <begin position="35"/>
        <end position="793"/>
    </location>
</feature>
<evidence type="ECO:0000256" key="2">
    <source>
        <dbReference type="SAM" id="Phobius"/>
    </source>
</evidence>
<reference evidence="5 6" key="1">
    <citation type="submission" date="2022-04" db="EMBL/GenBank/DDBJ databases">
        <title>Leucobacter sp. isolated from rhizosphere of onion.</title>
        <authorList>
            <person name="Won M."/>
            <person name="Lee C.-M."/>
            <person name="Woen H.-Y."/>
            <person name="Kwon S.-W."/>
        </authorList>
    </citation>
    <scope>NUCLEOTIDE SEQUENCE [LARGE SCALE GENOMIC DNA]</scope>
    <source>
        <strain evidence="5 6">H25R-14</strain>
    </source>
</reference>
<dbReference type="Proteomes" id="UP000831775">
    <property type="component" value="Chromosome"/>
</dbReference>
<feature type="region of interest" description="Disordered" evidence="1">
    <location>
        <begin position="218"/>
        <end position="261"/>
    </location>
</feature>
<proteinExistence type="predicted"/>
<evidence type="ECO:0000313" key="6">
    <source>
        <dbReference type="Proteomes" id="UP000831775"/>
    </source>
</evidence>
<gene>
    <name evidence="5" type="ORF">MUN76_12640</name>
</gene>
<feature type="region of interest" description="Disordered" evidence="1">
    <location>
        <begin position="537"/>
        <end position="571"/>
    </location>
</feature>
<evidence type="ECO:0000256" key="1">
    <source>
        <dbReference type="SAM" id="MobiDB-lite"/>
    </source>
</evidence>
<feature type="compositionally biased region" description="Low complexity" evidence="1">
    <location>
        <begin position="245"/>
        <end position="261"/>
    </location>
</feature>
<feature type="transmembrane region" description="Helical" evidence="2">
    <location>
        <begin position="762"/>
        <end position="780"/>
    </location>
</feature>
<organism evidence="5 6">
    <name type="scientific">Leucobacter rhizosphaerae</name>
    <dbReference type="NCBI Taxonomy" id="2932245"/>
    <lineage>
        <taxon>Bacteria</taxon>
        <taxon>Bacillati</taxon>
        <taxon>Actinomycetota</taxon>
        <taxon>Actinomycetes</taxon>
        <taxon>Micrococcales</taxon>
        <taxon>Microbacteriaceae</taxon>
        <taxon>Leucobacter</taxon>
    </lineage>
</organism>
<name>A0ABY4FUA6_9MICO</name>
<evidence type="ECO:0000259" key="4">
    <source>
        <dbReference type="Pfam" id="PF04213"/>
    </source>
</evidence>
<protein>
    <submittedName>
        <fullName evidence="5">HtaA domain-containing protein</fullName>
    </submittedName>
</protein>
<accession>A0ABY4FUA6</accession>
<feature type="signal peptide" evidence="3">
    <location>
        <begin position="1"/>
        <end position="34"/>
    </location>
</feature>
<sequence>MRSQLRGRGFRRTIAGSALAALLVPLAVVGGAQAAVADDAVPAATEEVTVSGGTLQWGVRHSIRNYLENFGHTEGWVAASDGATYTRGAAAASFPANSGTVNAAQGTASIAFDGTLEMFGFGEDWLYFTDVRLDVADGVAELTVDMIESYNVKERVDDVSIATFDVPAGGLVVEDGQLALTTERGRFSEEVALTHLPSYGGPTYAFPNDYTDPITLSVSVADDTDPGTDPGTDPENPGPGEPGDGETPSTGPYGTSTGTAYADNSASIRVTPGYAIAADGSTEVKVEGFGFDPGPTVAPGTGSGGIYVGLGTMQDFGTPEKWRRSQGGTSGPIGFGDFTYGSPMFVGNQGSGDGDVATAVMDATGYWSFTLTVPGKNIPSFFGDTIDCVALQCGFFSFGAHGAIKAANEAFTPVYFDGQDESGWPDRDDDTPVVVPPITPERPGDPTALPTEASLTAANRGSIAIESTRGNVATVSVGTNRVGTWVGAAIYPGAQFAGWYLVPANGRIGVPLPTGLAAGAHPLAIIDDQSVLAGWDSFTVEGGSTPTTPTEKPDPYGESTGTNPDTGATLTVSPARSLADRDQKVTLSGTGYATSNNGDVFGGAYILFGWVDTMPSAGGSMARGDYLYADGQETYQWMVNYPGNTTEPGAPSIQADGSWTTEFTIYGSEFTTVNGATVDCYEVQCGVFTIGAHGKANAGVEVFTPVYFDADGAGIDPNARPTVPAAAPVQANPNALASQNAGVGVNGGLQALMTSSSDARTVLFGGVLLVSLGLLGAAVLRRQRILHGTHATP</sequence>
<dbReference type="EMBL" id="CP095043">
    <property type="protein sequence ID" value="UOQ59883.1"/>
    <property type="molecule type" value="Genomic_DNA"/>
</dbReference>
<keyword evidence="2" id="KW-0812">Transmembrane</keyword>
<keyword evidence="2" id="KW-1133">Transmembrane helix</keyword>
<dbReference type="Gene3D" id="2.60.40.230">
    <property type="entry name" value="Neocarzinostatin-like"/>
    <property type="match status" value="2"/>
</dbReference>